<gene>
    <name evidence="2" type="ORF">OFUS_LOCUS23297</name>
</gene>
<dbReference type="SMART" id="SM00209">
    <property type="entry name" value="TSP1"/>
    <property type="match status" value="3"/>
</dbReference>
<dbReference type="InterPro" id="IPR000884">
    <property type="entry name" value="TSP1_rpt"/>
</dbReference>
<dbReference type="Pfam" id="PF00090">
    <property type="entry name" value="TSP_1"/>
    <property type="match status" value="3"/>
</dbReference>
<dbReference type="Gene3D" id="2.20.100.10">
    <property type="entry name" value="Thrombospondin type-1 (TSP1) repeat"/>
    <property type="match status" value="3"/>
</dbReference>
<dbReference type="AlphaFoldDB" id="A0A8J1TBV5"/>
<reference evidence="2" key="1">
    <citation type="submission" date="2022-03" db="EMBL/GenBank/DDBJ databases">
        <authorList>
            <person name="Martin C."/>
        </authorList>
    </citation>
    <scope>NUCLEOTIDE SEQUENCE</scope>
</reference>
<evidence type="ECO:0000259" key="1">
    <source>
        <dbReference type="Pfam" id="PF24748"/>
    </source>
</evidence>
<proteinExistence type="predicted"/>
<dbReference type="PROSITE" id="PS50092">
    <property type="entry name" value="TSP1"/>
    <property type="match status" value="2"/>
</dbReference>
<name>A0A8J1TBV5_OWEFU</name>
<dbReference type="SUPFAM" id="SSF82895">
    <property type="entry name" value="TSP-1 type 1 repeat"/>
    <property type="match status" value="1"/>
</dbReference>
<keyword evidence="3" id="KW-1185">Reference proteome</keyword>
<comment type="caution">
    <text evidence="2">The sequence shown here is derived from an EMBL/GenBank/DDBJ whole genome shotgun (WGS) entry which is preliminary data.</text>
</comment>
<evidence type="ECO:0000313" key="2">
    <source>
        <dbReference type="EMBL" id="CAH1799267.1"/>
    </source>
</evidence>
<sequence>MSMLPTDVSITSISIPTKETPIKETFAPVFQSTTEVKTIEFYGDQNITETQITERTTQNQTSERLTTERDTPPLPTFKPTTALTMGCIWSSWGSYIDRICSKPCGSGILKRTRTRNKMIGSSTDPSHCIGSSVDISTIICNTIKCCIWSKWSSNEYVTCTKPCGTGIKLSTRTRTRMYITTGNSPICTGESIRTNTAPCNTKQCCNWGNWGSYQFGPCSKTCGRGKHTGRRTRKKVNSSIGTTPNCKGSPKSTFSRSCNTQPCLKTASARGCQRCDSSCGRFPANTMCCFGCCVTRTGVKSSCCGKRSYDTSGSLCCGGKIVSKTGFRSQCCGTRSYDTSNSLCCGGKVVSKTGFRSQCCGRRSYDTTNSLCCDGVIQAKPGFRSACCCKKAYDTSKAKCCSGCRICSNFPWN</sequence>
<evidence type="ECO:0000313" key="3">
    <source>
        <dbReference type="Proteomes" id="UP000749559"/>
    </source>
</evidence>
<dbReference type="EMBL" id="CAIIXF020000011">
    <property type="protein sequence ID" value="CAH1799267.1"/>
    <property type="molecule type" value="Genomic_DNA"/>
</dbReference>
<organism evidence="2 3">
    <name type="scientific">Owenia fusiformis</name>
    <name type="common">Polychaete worm</name>
    <dbReference type="NCBI Taxonomy" id="6347"/>
    <lineage>
        <taxon>Eukaryota</taxon>
        <taxon>Metazoa</taxon>
        <taxon>Spiralia</taxon>
        <taxon>Lophotrochozoa</taxon>
        <taxon>Annelida</taxon>
        <taxon>Polychaeta</taxon>
        <taxon>Sedentaria</taxon>
        <taxon>Canalipalpata</taxon>
        <taxon>Sabellida</taxon>
        <taxon>Oweniida</taxon>
        <taxon>Oweniidae</taxon>
        <taxon>Owenia</taxon>
    </lineage>
</organism>
<dbReference type="OrthoDB" id="6103064at2759"/>
<dbReference type="Proteomes" id="UP000749559">
    <property type="component" value="Unassembled WGS sequence"/>
</dbReference>
<dbReference type="Pfam" id="PF24748">
    <property type="entry name" value="Galaxin_repeat"/>
    <property type="match status" value="1"/>
</dbReference>
<dbReference type="PANTHER" id="PTHR34490:SF3">
    <property type="entry name" value="GALAXIN-LIKE ISOFORM X2"/>
    <property type="match status" value="1"/>
</dbReference>
<accession>A0A8J1TBV5</accession>
<feature type="domain" description="Galaxin-like repeats" evidence="1">
    <location>
        <begin position="283"/>
        <end position="403"/>
    </location>
</feature>
<protein>
    <recommendedName>
        <fullName evidence="1">Galaxin-like repeats domain-containing protein</fullName>
    </recommendedName>
</protein>
<dbReference type="InterPro" id="IPR036383">
    <property type="entry name" value="TSP1_rpt_sf"/>
</dbReference>
<dbReference type="InterPro" id="IPR056601">
    <property type="entry name" value="Galaxin_dom"/>
</dbReference>
<dbReference type="PANTHER" id="PTHR34490">
    <property type="entry name" value="PROTEIN CBG12054-RELATED"/>
    <property type="match status" value="1"/>
</dbReference>
<dbReference type="InterPro" id="IPR055284">
    <property type="entry name" value="Galaxin-like"/>
</dbReference>